<dbReference type="EMBL" id="MVBM01000008">
    <property type="protein sequence ID" value="OOK67299.1"/>
    <property type="molecule type" value="Genomic_DNA"/>
</dbReference>
<gene>
    <name evidence="2" type="ORF">BZL30_7534</name>
    <name evidence="1" type="ORF">NIIDMKKI_59830</name>
</gene>
<accession>A0A1V3WJZ9</accession>
<evidence type="ECO:0000313" key="2">
    <source>
        <dbReference type="EMBL" id="OOK67299.1"/>
    </source>
</evidence>
<evidence type="ECO:0000313" key="1">
    <source>
        <dbReference type="EMBL" id="BCI90777.1"/>
    </source>
</evidence>
<evidence type="ECO:0000313" key="3">
    <source>
        <dbReference type="Proteomes" id="UP000189229"/>
    </source>
</evidence>
<name>A0A1V3WJZ9_MYCKA</name>
<proteinExistence type="predicted"/>
<protein>
    <submittedName>
        <fullName evidence="2">Putative cation-transporting P-type ATPase C</fullName>
    </submittedName>
</protein>
<organism evidence="2 3">
    <name type="scientific">Mycobacterium kansasii</name>
    <dbReference type="NCBI Taxonomy" id="1768"/>
    <lineage>
        <taxon>Bacteria</taxon>
        <taxon>Bacillati</taxon>
        <taxon>Actinomycetota</taxon>
        <taxon>Actinomycetes</taxon>
        <taxon>Mycobacteriales</taxon>
        <taxon>Mycobacteriaceae</taxon>
        <taxon>Mycobacterium</taxon>
    </lineage>
</organism>
<dbReference type="Proteomes" id="UP000189229">
    <property type="component" value="Unassembled WGS sequence"/>
</dbReference>
<dbReference type="EMBL" id="AP023343">
    <property type="protein sequence ID" value="BCI90777.1"/>
    <property type="molecule type" value="Genomic_DNA"/>
</dbReference>
<reference evidence="2 3" key="1">
    <citation type="submission" date="2017-02" db="EMBL/GenBank/DDBJ databases">
        <title>Complete genome sequences of Mycobacterium kansasii strains isolated from rhesus macaques.</title>
        <authorList>
            <person name="Panda A."/>
            <person name="Nagaraj S."/>
            <person name="Zhao X."/>
            <person name="Tettelin H."/>
            <person name="Detolla L.J."/>
        </authorList>
    </citation>
    <scope>NUCLEOTIDE SEQUENCE [LARGE SCALE GENOMIC DNA]</scope>
    <source>
        <strain evidence="2 3">11-3813</strain>
    </source>
</reference>
<keyword evidence="4" id="KW-1185">Reference proteome</keyword>
<dbReference type="AlphaFoldDB" id="A0A1V3WJZ9"/>
<sequence length="107" mass="11149">MTTIADLHPDTDVDLTVVSHAAGRMRVHVGGSGFDEIRAVATEETVATVAGVRAVQAYPRTASVVIWYGAEGCDTAAVLSAIVDAQQIPAELVPARARIQPPRTAVA</sequence>
<reference evidence="1 4" key="2">
    <citation type="submission" date="2020-07" db="EMBL/GenBank/DDBJ databases">
        <title>Mycobacterium kansasii (former subtype) with zoonotic potential isolated from diseased indoor pet cat, Japan.</title>
        <authorList>
            <person name="Fukano H."/>
            <person name="Terazono T."/>
            <person name="Hoshino Y."/>
        </authorList>
    </citation>
    <scope>NUCLEOTIDE SEQUENCE [LARGE SCALE GENOMIC DNA]</scope>
    <source>
        <strain evidence="1 4">Kuro-I</strain>
    </source>
</reference>
<evidence type="ECO:0000313" key="4">
    <source>
        <dbReference type="Proteomes" id="UP000516380"/>
    </source>
</evidence>
<dbReference type="Proteomes" id="UP000516380">
    <property type="component" value="Chromosome"/>
</dbReference>